<evidence type="ECO:0000313" key="1">
    <source>
        <dbReference type="EMBL" id="GMR41866.1"/>
    </source>
</evidence>
<sequence>MKEMIEIVGGRMIGTEMITEEDSGNGIVMRDRIEESEEIGIGMTTATTSDAMTESVPIHATTTRLNQPGQRELCWTEQRN</sequence>
<evidence type="ECO:0000313" key="2">
    <source>
        <dbReference type="Proteomes" id="UP001328107"/>
    </source>
</evidence>
<dbReference type="EMBL" id="BTRK01000003">
    <property type="protein sequence ID" value="GMR41866.1"/>
    <property type="molecule type" value="Genomic_DNA"/>
</dbReference>
<keyword evidence="2" id="KW-1185">Reference proteome</keyword>
<dbReference type="AlphaFoldDB" id="A0AAN4ZJB2"/>
<dbReference type="Proteomes" id="UP001328107">
    <property type="component" value="Unassembled WGS sequence"/>
</dbReference>
<name>A0AAN4ZJB2_9BILA</name>
<comment type="caution">
    <text evidence="1">The sequence shown here is derived from an EMBL/GenBank/DDBJ whole genome shotgun (WGS) entry which is preliminary data.</text>
</comment>
<protein>
    <submittedName>
        <fullName evidence="1">Uncharacterized protein</fullName>
    </submittedName>
</protein>
<organism evidence="1 2">
    <name type="scientific">Pristionchus mayeri</name>
    <dbReference type="NCBI Taxonomy" id="1317129"/>
    <lineage>
        <taxon>Eukaryota</taxon>
        <taxon>Metazoa</taxon>
        <taxon>Ecdysozoa</taxon>
        <taxon>Nematoda</taxon>
        <taxon>Chromadorea</taxon>
        <taxon>Rhabditida</taxon>
        <taxon>Rhabditina</taxon>
        <taxon>Diplogasteromorpha</taxon>
        <taxon>Diplogasteroidea</taxon>
        <taxon>Neodiplogasteridae</taxon>
        <taxon>Pristionchus</taxon>
    </lineage>
</organism>
<accession>A0AAN4ZJB2</accession>
<reference evidence="2" key="1">
    <citation type="submission" date="2022-10" db="EMBL/GenBank/DDBJ databases">
        <title>Genome assembly of Pristionchus species.</title>
        <authorList>
            <person name="Yoshida K."/>
            <person name="Sommer R.J."/>
        </authorList>
    </citation>
    <scope>NUCLEOTIDE SEQUENCE [LARGE SCALE GENOMIC DNA]</scope>
    <source>
        <strain evidence="2">RS5460</strain>
    </source>
</reference>
<gene>
    <name evidence="1" type="ORF">PMAYCL1PPCAC_12061</name>
</gene>
<proteinExistence type="predicted"/>